<dbReference type="InterPro" id="IPR019734">
    <property type="entry name" value="TPR_rpt"/>
</dbReference>
<keyword evidence="4" id="KW-0472">Membrane</keyword>
<proteinExistence type="predicted"/>
<feature type="transmembrane region" description="Helical" evidence="4">
    <location>
        <begin position="152"/>
        <end position="175"/>
    </location>
</feature>
<dbReference type="Pfam" id="PF00486">
    <property type="entry name" value="Trans_reg_C"/>
    <property type="match status" value="1"/>
</dbReference>
<accession>A0A1I2QZA0</accession>
<evidence type="ECO:0000313" key="7">
    <source>
        <dbReference type="Proteomes" id="UP000198623"/>
    </source>
</evidence>
<dbReference type="SUPFAM" id="SSF46894">
    <property type="entry name" value="C-terminal effector domain of the bipartite response regulators"/>
    <property type="match status" value="1"/>
</dbReference>
<name>A0A1I2QZA0_9GAMM</name>
<dbReference type="GO" id="GO:0000160">
    <property type="term" value="P:phosphorelay signal transduction system"/>
    <property type="evidence" value="ECO:0007669"/>
    <property type="project" value="InterPro"/>
</dbReference>
<evidence type="ECO:0000313" key="6">
    <source>
        <dbReference type="EMBL" id="SFG32579.1"/>
    </source>
</evidence>
<dbReference type="InterPro" id="IPR036388">
    <property type="entry name" value="WH-like_DNA-bd_sf"/>
</dbReference>
<dbReference type="GO" id="GO:0003677">
    <property type="term" value="F:DNA binding"/>
    <property type="evidence" value="ECO:0007669"/>
    <property type="project" value="UniProtKB-UniRule"/>
</dbReference>
<dbReference type="AlphaFoldDB" id="A0A1I2QZA0"/>
<dbReference type="OrthoDB" id="5900874at2"/>
<dbReference type="PROSITE" id="PS51755">
    <property type="entry name" value="OMPR_PHOB"/>
    <property type="match status" value="1"/>
</dbReference>
<dbReference type="SMART" id="SM00028">
    <property type="entry name" value="TPR"/>
    <property type="match status" value="3"/>
</dbReference>
<keyword evidence="4" id="KW-1133">Transmembrane helix</keyword>
<evidence type="ECO:0000256" key="1">
    <source>
        <dbReference type="ARBA" id="ARBA00023125"/>
    </source>
</evidence>
<evidence type="ECO:0000256" key="2">
    <source>
        <dbReference type="PROSITE-ProRule" id="PRU00339"/>
    </source>
</evidence>
<feature type="domain" description="OmpR/PhoB-type" evidence="5">
    <location>
        <begin position="19"/>
        <end position="118"/>
    </location>
</feature>
<dbReference type="InterPro" id="IPR001867">
    <property type="entry name" value="OmpR/PhoB-type_DNA-bd"/>
</dbReference>
<dbReference type="GO" id="GO:0006355">
    <property type="term" value="P:regulation of DNA-templated transcription"/>
    <property type="evidence" value="ECO:0007669"/>
    <property type="project" value="InterPro"/>
</dbReference>
<dbReference type="PANTHER" id="PTHR12558">
    <property type="entry name" value="CELL DIVISION CYCLE 16,23,27"/>
    <property type="match status" value="1"/>
</dbReference>
<gene>
    <name evidence="6" type="ORF">SAMN05216175_105191</name>
</gene>
<organism evidence="6 7">
    <name type="scientific">Neptunomonas qingdaonensis</name>
    <dbReference type="NCBI Taxonomy" id="1045558"/>
    <lineage>
        <taxon>Bacteria</taxon>
        <taxon>Pseudomonadati</taxon>
        <taxon>Pseudomonadota</taxon>
        <taxon>Gammaproteobacteria</taxon>
        <taxon>Oceanospirillales</taxon>
        <taxon>Oceanospirillaceae</taxon>
        <taxon>Neptunomonas</taxon>
    </lineage>
</organism>
<protein>
    <submittedName>
        <fullName evidence="6">TolB amino-terminal domain-containing protein</fullName>
    </submittedName>
</protein>
<keyword evidence="4" id="KW-0812">Transmembrane</keyword>
<keyword evidence="7" id="KW-1185">Reference proteome</keyword>
<dbReference type="EMBL" id="FOOU01000005">
    <property type="protein sequence ID" value="SFG32579.1"/>
    <property type="molecule type" value="Genomic_DNA"/>
</dbReference>
<evidence type="ECO:0000256" key="4">
    <source>
        <dbReference type="SAM" id="Phobius"/>
    </source>
</evidence>
<dbReference type="PROSITE" id="PS50005">
    <property type="entry name" value="TPR"/>
    <property type="match status" value="1"/>
</dbReference>
<dbReference type="SMART" id="SM00862">
    <property type="entry name" value="Trans_reg_C"/>
    <property type="match status" value="1"/>
</dbReference>
<dbReference type="PANTHER" id="PTHR12558:SF33">
    <property type="entry name" value="BLL7664 PROTEIN"/>
    <property type="match status" value="1"/>
</dbReference>
<keyword evidence="1 3" id="KW-0238">DNA-binding</keyword>
<sequence length="608" mass="66897">MSGDKDVSMSGDKDATSLDSCIYLPQAGMVLDLGKEDLLDATGNRVELRPQAFRVLRYLALNAGRVVTKKELHEEVWPDAVVTDDSLVQAVSDLRHVLGDMEHILIKTVPRRGYELVAGAMVRHEKAANSAKNLQVLDSSEPLATKSAAPGFLVWPWAMLALVVLLGVAISVLPLREQSVSVASPQNIESTPEGIRLPMPDRPSIAVLAFRAPGGSESEQLLARGVAEELISELARNVDLRVVSWYSSFRFAGQDVPLEKIGQRLRSHYLVDGTVQRDGELLSVSVQMIDSSDSHLVWSTEYSTDSGEVLMHRDQIVARIAGSLHSKMRQTEERRALVRPPKNLDVYEMTLRAIALKHRFTAKATREARSLLNQVIEIDPGYAPGWLYLGMLNAIDSLIGLTGEWTPERYEEMLAQSQRAIQLDPQLPAAYFGLAITYLEGRRFKAALEAVEHCVVLGPGDADCLQYLAGMQIRLGLLEPAMASIESALELSPIPPAYVIHKHALVLWAHQRLDEALQRADECIEQAPGFLECRKIQLWSLVESGRIDAARVAADTILTQFPAASADWFRMGFDESATELRARVTKAALAAGLPEDADPPAVTKLSKQ</sequence>
<evidence type="ECO:0000259" key="5">
    <source>
        <dbReference type="PROSITE" id="PS51755"/>
    </source>
</evidence>
<dbReference type="SUPFAM" id="SSF48452">
    <property type="entry name" value="TPR-like"/>
    <property type="match status" value="1"/>
</dbReference>
<reference evidence="7" key="1">
    <citation type="submission" date="2016-10" db="EMBL/GenBank/DDBJ databases">
        <authorList>
            <person name="Varghese N."/>
            <person name="Submissions S."/>
        </authorList>
    </citation>
    <scope>NUCLEOTIDE SEQUENCE [LARGE SCALE GENOMIC DNA]</scope>
    <source>
        <strain evidence="7">CGMCC 1.10971</strain>
    </source>
</reference>
<dbReference type="CDD" id="cd00383">
    <property type="entry name" value="trans_reg_C"/>
    <property type="match status" value="1"/>
</dbReference>
<evidence type="ECO:0000256" key="3">
    <source>
        <dbReference type="PROSITE-ProRule" id="PRU01091"/>
    </source>
</evidence>
<feature type="repeat" description="TPR" evidence="2">
    <location>
        <begin position="428"/>
        <end position="461"/>
    </location>
</feature>
<dbReference type="Gene3D" id="1.25.40.10">
    <property type="entry name" value="Tetratricopeptide repeat domain"/>
    <property type="match status" value="2"/>
</dbReference>
<dbReference type="InterPro" id="IPR011990">
    <property type="entry name" value="TPR-like_helical_dom_sf"/>
</dbReference>
<dbReference type="Gene3D" id="1.10.10.10">
    <property type="entry name" value="Winged helix-like DNA-binding domain superfamily/Winged helix DNA-binding domain"/>
    <property type="match status" value="1"/>
</dbReference>
<keyword evidence="2" id="KW-0802">TPR repeat</keyword>
<dbReference type="STRING" id="1045558.SAMN05216175_105191"/>
<feature type="DNA-binding region" description="OmpR/PhoB-type" evidence="3">
    <location>
        <begin position="19"/>
        <end position="118"/>
    </location>
</feature>
<dbReference type="InterPro" id="IPR016032">
    <property type="entry name" value="Sig_transdc_resp-reg_C-effctor"/>
</dbReference>
<dbReference type="Proteomes" id="UP000198623">
    <property type="component" value="Unassembled WGS sequence"/>
</dbReference>